<dbReference type="EC" id="2.7.4.22" evidence="3"/>
<dbReference type="PANTHER" id="PTHR42833">
    <property type="entry name" value="URIDYLATE KINASE"/>
    <property type="match status" value="1"/>
</dbReference>
<dbReference type="EMBL" id="BNJG01000001">
    <property type="protein sequence ID" value="GHO55214.1"/>
    <property type="molecule type" value="Genomic_DNA"/>
</dbReference>
<organism evidence="12 13">
    <name type="scientific">Ktedonobacter robiniae</name>
    <dbReference type="NCBI Taxonomy" id="2778365"/>
    <lineage>
        <taxon>Bacteria</taxon>
        <taxon>Bacillati</taxon>
        <taxon>Chloroflexota</taxon>
        <taxon>Ktedonobacteria</taxon>
        <taxon>Ktedonobacterales</taxon>
        <taxon>Ktedonobacteraceae</taxon>
        <taxon>Ktedonobacter</taxon>
    </lineage>
</organism>
<dbReference type="GO" id="GO:0016301">
    <property type="term" value="F:kinase activity"/>
    <property type="evidence" value="ECO:0007669"/>
    <property type="project" value="UniProtKB-KW"/>
</dbReference>
<evidence type="ECO:0000256" key="7">
    <source>
        <dbReference type="ARBA" id="ARBA00022777"/>
    </source>
</evidence>
<comment type="similarity">
    <text evidence="2">Belongs to the UMP kinase family.</text>
</comment>
<evidence type="ECO:0000313" key="12">
    <source>
        <dbReference type="EMBL" id="GHO55214.1"/>
    </source>
</evidence>
<dbReference type="InterPro" id="IPR011818">
    <property type="entry name" value="Uridylate_kinase_arch/spir"/>
</dbReference>
<evidence type="ECO:0000256" key="4">
    <source>
        <dbReference type="ARBA" id="ARBA00022490"/>
    </source>
</evidence>
<dbReference type="NCBIfam" id="TIGR02076">
    <property type="entry name" value="pyrH_arch"/>
    <property type="match status" value="1"/>
</dbReference>
<keyword evidence="5" id="KW-0808">Transferase</keyword>
<feature type="domain" description="Aspartate/glutamate/uridylate kinase" evidence="11">
    <location>
        <begin position="10"/>
        <end position="203"/>
    </location>
</feature>
<evidence type="ECO:0000256" key="8">
    <source>
        <dbReference type="ARBA" id="ARBA00022840"/>
    </source>
</evidence>
<keyword evidence="9" id="KW-0665">Pyrimidine biosynthesis</keyword>
<comment type="caution">
    <text evidence="12">The sequence shown here is derived from an EMBL/GenBank/DDBJ whole genome shotgun (WGS) entry which is preliminary data.</text>
</comment>
<dbReference type="InterPro" id="IPR036393">
    <property type="entry name" value="AceGlu_kinase-like_sf"/>
</dbReference>
<keyword evidence="8" id="KW-0067">ATP-binding</keyword>
<protein>
    <recommendedName>
        <fullName evidence="3">UMP kinase</fullName>
        <ecNumber evidence="3">2.7.4.22</ecNumber>
    </recommendedName>
    <alternativeName>
        <fullName evidence="10">Uridine monophosphate kinase</fullName>
    </alternativeName>
</protein>
<comment type="pathway">
    <text evidence="1">Pyrimidine metabolism; CTP biosynthesis via de novo pathway; UDP from UMP (UMPK route): step 1/1.</text>
</comment>
<dbReference type="Gene3D" id="3.40.1160.10">
    <property type="entry name" value="Acetylglutamate kinase-like"/>
    <property type="match status" value="1"/>
</dbReference>
<evidence type="ECO:0000259" key="11">
    <source>
        <dbReference type="Pfam" id="PF00696"/>
    </source>
</evidence>
<keyword evidence="6" id="KW-0547">Nucleotide-binding</keyword>
<evidence type="ECO:0000256" key="6">
    <source>
        <dbReference type="ARBA" id="ARBA00022741"/>
    </source>
</evidence>
<evidence type="ECO:0000256" key="1">
    <source>
        <dbReference type="ARBA" id="ARBA00004791"/>
    </source>
</evidence>
<reference evidence="12 13" key="1">
    <citation type="journal article" date="2021" name="Int. J. Syst. Evol. Microbiol.">
        <title>Reticulibacter mediterranei gen. nov., sp. nov., within the new family Reticulibacteraceae fam. nov., and Ktedonospora formicarum gen. nov., sp. nov., Ktedonobacter robiniae sp. nov., Dictyobacter formicarum sp. nov. and Dictyobacter arantiisoli sp. nov., belonging to the class Ktedonobacteria.</title>
        <authorList>
            <person name="Yabe S."/>
            <person name="Zheng Y."/>
            <person name="Wang C.M."/>
            <person name="Sakai Y."/>
            <person name="Abe K."/>
            <person name="Yokota A."/>
            <person name="Donadio S."/>
            <person name="Cavaletti L."/>
            <person name="Monciardini P."/>
        </authorList>
    </citation>
    <scope>NUCLEOTIDE SEQUENCE [LARGE SCALE GENOMIC DNA]</scope>
    <source>
        <strain evidence="12 13">SOSP1-30</strain>
    </source>
</reference>
<keyword evidence="4" id="KW-0963">Cytoplasm</keyword>
<evidence type="ECO:0000256" key="5">
    <source>
        <dbReference type="ARBA" id="ARBA00022679"/>
    </source>
</evidence>
<name>A0ABQ3UQZ9_9CHLR</name>
<evidence type="ECO:0000313" key="13">
    <source>
        <dbReference type="Proteomes" id="UP000654345"/>
    </source>
</evidence>
<evidence type="ECO:0000256" key="9">
    <source>
        <dbReference type="ARBA" id="ARBA00022975"/>
    </source>
</evidence>
<evidence type="ECO:0000256" key="2">
    <source>
        <dbReference type="ARBA" id="ARBA00007614"/>
    </source>
</evidence>
<dbReference type="PANTHER" id="PTHR42833:SF4">
    <property type="entry name" value="URIDYLATE KINASE PUMPKIN, CHLOROPLASTIC"/>
    <property type="match status" value="1"/>
</dbReference>
<dbReference type="SUPFAM" id="SSF53633">
    <property type="entry name" value="Carbamate kinase-like"/>
    <property type="match status" value="1"/>
</dbReference>
<evidence type="ECO:0000256" key="10">
    <source>
        <dbReference type="ARBA" id="ARBA00032092"/>
    </source>
</evidence>
<keyword evidence="13" id="KW-1185">Reference proteome</keyword>
<proteinExistence type="inferred from homology"/>
<gene>
    <name evidence="12" type="ORF">KSB_36890</name>
</gene>
<keyword evidence="7 12" id="KW-0418">Kinase</keyword>
<dbReference type="Proteomes" id="UP000654345">
    <property type="component" value="Unassembled WGS sequence"/>
</dbReference>
<dbReference type="RefSeq" id="WP_201371831.1">
    <property type="nucleotide sequence ID" value="NZ_BNJG01000001.1"/>
</dbReference>
<evidence type="ECO:0000256" key="3">
    <source>
        <dbReference type="ARBA" id="ARBA00012899"/>
    </source>
</evidence>
<sequence length="234" mass="26130">MAPEYKEAHVIKLGGSMIVPNGGVNVEFLKEFNLFIRKQVQEYQRRFFIFVGGGKLARNYRDAGAVITGHALDNEDLDWLGVHATRLNAQLFRTVFKDLAHPAIIKDYSLILKPDKPIVIAAGWKPGWSTDYVATVLAQDYNIASILKLSNTDYIYDSDPRQNSEAKPIEEISWRDYRSMIGDTWVPGASAPFDPIASKLASELSLRVMYMKANNLSNVEKALNGESFAGTVIS</sequence>
<dbReference type="InterPro" id="IPR001048">
    <property type="entry name" value="Asp/Glu/Uridylate_kinase"/>
</dbReference>
<dbReference type="Pfam" id="PF00696">
    <property type="entry name" value="AA_kinase"/>
    <property type="match status" value="1"/>
</dbReference>
<accession>A0ABQ3UQZ9</accession>